<dbReference type="STRING" id="1555112.LIP_2224"/>
<organism evidence="1 2">
    <name type="scientific">Limnochorda pilosa</name>
    <dbReference type="NCBI Taxonomy" id="1555112"/>
    <lineage>
        <taxon>Bacteria</taxon>
        <taxon>Bacillati</taxon>
        <taxon>Bacillota</taxon>
        <taxon>Limnochordia</taxon>
        <taxon>Limnochordales</taxon>
        <taxon>Limnochordaceae</taxon>
        <taxon>Limnochorda</taxon>
    </lineage>
</organism>
<dbReference type="RefSeq" id="WP_068137844.1">
    <property type="nucleotide sequence ID" value="NZ_AP014924.1"/>
</dbReference>
<dbReference type="KEGG" id="lpil:LIP_2224"/>
<dbReference type="AlphaFoldDB" id="A0A0K2SLT4"/>
<accession>A0A0K2SLT4</accession>
<dbReference type="OrthoDB" id="9803101at2"/>
<dbReference type="GO" id="GO:0005829">
    <property type="term" value="C:cytosol"/>
    <property type="evidence" value="ECO:0007669"/>
    <property type="project" value="TreeGrafter"/>
</dbReference>
<sequence length="127" mass="13586">MTSKARKVRVASAGRPYSAAVQAGNLVWFSGVTPPRPVIQESDAMVVQAEACLARLQGVVEEAGLTLDDVVRTTVYLVDAADFDAMNEVYRHFFPEEPPARTTVVSGLCVPGARIEVDAVAVVPREG</sequence>
<dbReference type="PANTHER" id="PTHR11803:SF39">
    <property type="entry name" value="2-IMINOBUTANOATE_2-IMINOPROPANOATE DEAMINASE"/>
    <property type="match status" value="1"/>
</dbReference>
<dbReference type="InterPro" id="IPR006175">
    <property type="entry name" value="YjgF/YER057c/UK114"/>
</dbReference>
<name>A0A0K2SLT4_LIMPI</name>
<dbReference type="EMBL" id="AP014924">
    <property type="protein sequence ID" value="BAS28065.1"/>
    <property type="molecule type" value="Genomic_DNA"/>
</dbReference>
<evidence type="ECO:0000313" key="1">
    <source>
        <dbReference type="EMBL" id="BAS28065.1"/>
    </source>
</evidence>
<dbReference type="Pfam" id="PF01042">
    <property type="entry name" value="Ribonuc_L-PSP"/>
    <property type="match status" value="1"/>
</dbReference>
<dbReference type="Proteomes" id="UP000065807">
    <property type="component" value="Chromosome"/>
</dbReference>
<dbReference type="PANTHER" id="PTHR11803">
    <property type="entry name" value="2-IMINOBUTANOATE/2-IMINOPROPANOATE DEAMINASE RIDA"/>
    <property type="match status" value="1"/>
</dbReference>
<dbReference type="SUPFAM" id="SSF55298">
    <property type="entry name" value="YjgF-like"/>
    <property type="match status" value="1"/>
</dbReference>
<protein>
    <submittedName>
        <fullName evidence="1">Endoribonuclease L-PSP</fullName>
    </submittedName>
</protein>
<dbReference type="CDD" id="cd00448">
    <property type="entry name" value="YjgF_YER057c_UK114_family"/>
    <property type="match status" value="1"/>
</dbReference>
<reference evidence="2" key="1">
    <citation type="submission" date="2015-07" db="EMBL/GenBank/DDBJ databases">
        <title>Complete genome sequence and phylogenetic analysis of Limnochorda pilosa.</title>
        <authorList>
            <person name="Watanabe M."/>
            <person name="Kojima H."/>
            <person name="Fukui M."/>
        </authorList>
    </citation>
    <scope>NUCLEOTIDE SEQUENCE [LARGE SCALE GENOMIC DNA]</scope>
    <source>
        <strain evidence="2">HC45</strain>
    </source>
</reference>
<keyword evidence="2" id="KW-1185">Reference proteome</keyword>
<proteinExistence type="predicted"/>
<dbReference type="Gene3D" id="3.30.1330.40">
    <property type="entry name" value="RutC-like"/>
    <property type="match status" value="1"/>
</dbReference>
<reference evidence="2" key="2">
    <citation type="journal article" date="2016" name="Int. J. Syst. Evol. Microbiol.">
        <title>Complete genome sequence and cell structure of Limnochorda pilosa, a Gram-negative spore-former within the phylum Firmicutes.</title>
        <authorList>
            <person name="Watanabe M."/>
            <person name="Kojima H."/>
            <person name="Fukui M."/>
        </authorList>
    </citation>
    <scope>NUCLEOTIDE SEQUENCE [LARGE SCALE GENOMIC DNA]</scope>
    <source>
        <strain evidence="2">HC45</strain>
    </source>
</reference>
<gene>
    <name evidence="1" type="ORF">LIP_2224</name>
</gene>
<dbReference type="InterPro" id="IPR035959">
    <property type="entry name" value="RutC-like_sf"/>
</dbReference>
<dbReference type="GO" id="GO:0019239">
    <property type="term" value="F:deaminase activity"/>
    <property type="evidence" value="ECO:0007669"/>
    <property type="project" value="TreeGrafter"/>
</dbReference>
<evidence type="ECO:0000313" key="2">
    <source>
        <dbReference type="Proteomes" id="UP000065807"/>
    </source>
</evidence>